<dbReference type="CDD" id="cd01189">
    <property type="entry name" value="INT_ICEBs1_C_like"/>
    <property type="match status" value="1"/>
</dbReference>
<dbReference type="InterPro" id="IPR002104">
    <property type="entry name" value="Integrase_catalytic"/>
</dbReference>
<dbReference type="GO" id="GO:0015074">
    <property type="term" value="P:DNA integration"/>
    <property type="evidence" value="ECO:0007669"/>
    <property type="project" value="UniProtKB-KW"/>
</dbReference>
<dbReference type="Gene3D" id="1.10.150.130">
    <property type="match status" value="1"/>
</dbReference>
<dbReference type="InterPro" id="IPR010998">
    <property type="entry name" value="Integrase_recombinase_N"/>
</dbReference>
<dbReference type="PROSITE" id="PS51900">
    <property type="entry name" value="CB"/>
    <property type="match status" value="1"/>
</dbReference>
<evidence type="ECO:0000313" key="6">
    <source>
        <dbReference type="EMBL" id="NFN35089.1"/>
    </source>
</evidence>
<dbReference type="InterPro" id="IPR013762">
    <property type="entry name" value="Integrase-like_cat_sf"/>
</dbReference>
<dbReference type="Proteomes" id="UP000473681">
    <property type="component" value="Unassembled WGS sequence"/>
</dbReference>
<dbReference type="InterPro" id="IPR050090">
    <property type="entry name" value="Tyrosine_recombinase_XerCD"/>
</dbReference>
<evidence type="ECO:0000256" key="5">
    <source>
        <dbReference type="ARBA" id="ARBA00023172"/>
    </source>
</evidence>
<keyword evidence="3" id="KW-0229">DNA integration</keyword>
<reference evidence="6 7" key="1">
    <citation type="submission" date="2019-04" db="EMBL/GenBank/DDBJ databases">
        <title>Genome sequencing of Clostridium botulinum Groups I-IV and Clostridium butyricum.</title>
        <authorList>
            <person name="Brunt J."/>
            <person name="Van Vliet A.H.M."/>
            <person name="Stringer S.C."/>
            <person name="Carter A.T."/>
            <person name="Peck M.W."/>
        </authorList>
    </citation>
    <scope>NUCLEOTIDE SEQUENCE [LARGE SCALE GENOMIC DNA]</scope>
    <source>
        <strain evidence="6 7">CB-K-33E</strain>
    </source>
</reference>
<comment type="caution">
    <text evidence="6">The sequence shown here is derived from an EMBL/GenBank/DDBJ whole genome shotgun (WGS) entry which is preliminary data.</text>
</comment>
<dbReference type="Pfam" id="PF00589">
    <property type="entry name" value="Phage_integrase"/>
    <property type="match status" value="1"/>
</dbReference>
<dbReference type="Gene3D" id="1.10.443.10">
    <property type="entry name" value="Intergrase catalytic core"/>
    <property type="match status" value="1"/>
</dbReference>
<dbReference type="InterPro" id="IPR044068">
    <property type="entry name" value="CB"/>
</dbReference>
<proteinExistence type="inferred from homology"/>
<evidence type="ECO:0000256" key="4">
    <source>
        <dbReference type="ARBA" id="ARBA00023125"/>
    </source>
</evidence>
<organism evidence="6 7">
    <name type="scientific">Clostridium botulinum</name>
    <dbReference type="NCBI Taxonomy" id="1491"/>
    <lineage>
        <taxon>Bacteria</taxon>
        <taxon>Bacillati</taxon>
        <taxon>Bacillota</taxon>
        <taxon>Clostridia</taxon>
        <taxon>Eubacteriales</taxon>
        <taxon>Clostridiaceae</taxon>
        <taxon>Clostridium</taxon>
    </lineage>
</organism>
<dbReference type="SUPFAM" id="SSF56349">
    <property type="entry name" value="DNA breaking-rejoining enzymes"/>
    <property type="match status" value="1"/>
</dbReference>
<comment type="similarity">
    <text evidence="2">Belongs to the 'phage' integrase family.</text>
</comment>
<dbReference type="InterPro" id="IPR011010">
    <property type="entry name" value="DNA_brk_join_enz"/>
</dbReference>
<dbReference type="AlphaFoldDB" id="A0A6B4FHQ5"/>
<dbReference type="Pfam" id="PF14659">
    <property type="entry name" value="Phage_int_SAM_3"/>
    <property type="match status" value="1"/>
</dbReference>
<comment type="function">
    <text evidence="1">Site-specific tyrosine recombinase, which acts by catalyzing the cutting and rejoining of the recombining DNA molecules.</text>
</comment>
<name>A0A6B4FHQ5_CLOBO</name>
<evidence type="ECO:0000256" key="3">
    <source>
        <dbReference type="ARBA" id="ARBA00022908"/>
    </source>
</evidence>
<evidence type="ECO:0000256" key="2">
    <source>
        <dbReference type="ARBA" id="ARBA00008857"/>
    </source>
</evidence>
<gene>
    <name evidence="6" type="ORF">FDB51_08085</name>
</gene>
<dbReference type="PANTHER" id="PTHR30349:SF64">
    <property type="entry name" value="PROPHAGE INTEGRASE INTD-RELATED"/>
    <property type="match status" value="1"/>
</dbReference>
<dbReference type="PROSITE" id="PS51898">
    <property type="entry name" value="TYR_RECOMBINASE"/>
    <property type="match status" value="1"/>
</dbReference>
<keyword evidence="4" id="KW-0238">DNA-binding</keyword>
<dbReference type="OrthoDB" id="9785687at2"/>
<dbReference type="RefSeq" id="WP_053341708.1">
    <property type="nucleotide sequence ID" value="NZ_LFPD01000008.1"/>
</dbReference>
<dbReference type="InterPro" id="IPR004107">
    <property type="entry name" value="Integrase_SAM-like_N"/>
</dbReference>
<dbReference type="GO" id="GO:0003677">
    <property type="term" value="F:DNA binding"/>
    <property type="evidence" value="ECO:0007669"/>
    <property type="project" value="UniProtKB-UniRule"/>
</dbReference>
<evidence type="ECO:0000313" key="7">
    <source>
        <dbReference type="Proteomes" id="UP000473681"/>
    </source>
</evidence>
<accession>A0A6B4FHQ5</accession>
<sequence length="384" mass="45015">MKGTIRKKGNNYYIRYYETVNGVKKQLERKGGSTYAEAEKRLNEIIYKQNNGYVSSNMSLKKYLNMWLEEYIKTNYSQRTYEIYLDTVEKHIIPIIGNIKLSDLKVVHIEKYLNHLRNTKTINGTTANLHFRNLNTALNRAIKLQLLTNNPCKYVEPPKKNKFKGNYLTVEEFKKIYDSMTVNNYLNMSFKTLLNLAVETGCRRGEMCGLEWDKDIDLHNNTITFRRALIRTNSSGWIMGKLKTQSSYRCLPISDFLSKQLKELKKEQMKKKLLFGEEYCKNIFNGIEYNLVCIQRNGKYMCPTDITDRLRALLKRNEINKKIRWHDLRHTSATLLLESGVDMKTVQERLGHASMNTTSNIYSHVTEKMNREATDILSNNLFSK</sequence>
<protein>
    <submittedName>
        <fullName evidence="6">Site-specific integrase</fullName>
    </submittedName>
</protein>
<dbReference type="EMBL" id="SWVK01000009">
    <property type="protein sequence ID" value="NFN35089.1"/>
    <property type="molecule type" value="Genomic_DNA"/>
</dbReference>
<evidence type="ECO:0000256" key="1">
    <source>
        <dbReference type="ARBA" id="ARBA00003283"/>
    </source>
</evidence>
<dbReference type="PANTHER" id="PTHR30349">
    <property type="entry name" value="PHAGE INTEGRASE-RELATED"/>
    <property type="match status" value="1"/>
</dbReference>
<keyword evidence="5" id="KW-0233">DNA recombination</keyword>
<dbReference type="GO" id="GO:0006310">
    <property type="term" value="P:DNA recombination"/>
    <property type="evidence" value="ECO:0007669"/>
    <property type="project" value="UniProtKB-KW"/>
</dbReference>